<accession>A0A4Q7YR05</accession>
<dbReference type="EMBL" id="SHKW01000001">
    <property type="protein sequence ID" value="RZU39333.1"/>
    <property type="molecule type" value="Genomic_DNA"/>
</dbReference>
<sequence length="226" mass="25134">MLSFKVTVPPVAEPVTLDQAKAHLRVDFDTDDLLIMGLIGAAREFCEVYSRRAFFEQTIVLSLDAFPLFTYNNGTIPPAQMHGWPYYSAYWDPLCIRLPRPGTVSVESIAYRDLTNTVQTLDPSTYYVDLTSEPARIVPMPSLTWPTTQLYLPGSVQVTYTAGSYGDGVATNNCPRAVMAAMLLMVGHLYEHRETVSELSLKEIPLGIKSLLDTVKFDSFTFAGGY</sequence>
<protein>
    <submittedName>
        <fullName evidence="1">Putative phiE125 gp8 family phage protein</fullName>
    </submittedName>
</protein>
<dbReference type="Pfam" id="PF05135">
    <property type="entry name" value="Phage_connect_1"/>
    <property type="match status" value="1"/>
</dbReference>
<gene>
    <name evidence="1" type="ORF">BDD14_0702</name>
</gene>
<dbReference type="Proteomes" id="UP000292958">
    <property type="component" value="Unassembled WGS sequence"/>
</dbReference>
<proteinExistence type="predicted"/>
<organism evidence="1 2">
    <name type="scientific">Edaphobacter modestus</name>
    <dbReference type="NCBI Taxonomy" id="388466"/>
    <lineage>
        <taxon>Bacteria</taxon>
        <taxon>Pseudomonadati</taxon>
        <taxon>Acidobacteriota</taxon>
        <taxon>Terriglobia</taxon>
        <taxon>Terriglobales</taxon>
        <taxon>Acidobacteriaceae</taxon>
        <taxon>Edaphobacter</taxon>
    </lineage>
</organism>
<dbReference type="InterPro" id="IPR006450">
    <property type="entry name" value="Phage_HK97_gp6-like"/>
</dbReference>
<dbReference type="InterPro" id="IPR021146">
    <property type="entry name" value="Phage_gp6-like_head-tail"/>
</dbReference>
<dbReference type="CDD" id="cd08054">
    <property type="entry name" value="gp6"/>
    <property type="match status" value="1"/>
</dbReference>
<dbReference type="AlphaFoldDB" id="A0A4Q7YR05"/>
<dbReference type="OrthoDB" id="5654at2"/>
<name>A0A4Q7YR05_9BACT</name>
<comment type="caution">
    <text evidence="1">The sequence shown here is derived from an EMBL/GenBank/DDBJ whole genome shotgun (WGS) entry which is preliminary data.</text>
</comment>
<evidence type="ECO:0000313" key="2">
    <source>
        <dbReference type="Proteomes" id="UP000292958"/>
    </source>
</evidence>
<keyword evidence="2" id="KW-1185">Reference proteome</keyword>
<evidence type="ECO:0000313" key="1">
    <source>
        <dbReference type="EMBL" id="RZU39333.1"/>
    </source>
</evidence>
<dbReference type="RefSeq" id="WP_130417557.1">
    <property type="nucleotide sequence ID" value="NZ_SHKW01000001.1"/>
</dbReference>
<dbReference type="Gene3D" id="1.10.3230.30">
    <property type="entry name" value="Phage gp6-like head-tail connector protein"/>
    <property type="match status" value="1"/>
</dbReference>
<reference evidence="1 2" key="1">
    <citation type="submission" date="2019-02" db="EMBL/GenBank/DDBJ databases">
        <title>Genomic Encyclopedia of Archaeal and Bacterial Type Strains, Phase II (KMG-II): from individual species to whole genera.</title>
        <authorList>
            <person name="Goeker M."/>
        </authorList>
    </citation>
    <scope>NUCLEOTIDE SEQUENCE [LARGE SCALE GENOMIC DNA]</scope>
    <source>
        <strain evidence="1 2">DSM 18101</strain>
    </source>
</reference>
<dbReference type="NCBIfam" id="TIGR01560">
    <property type="entry name" value="put_DNA_pack"/>
    <property type="match status" value="2"/>
</dbReference>